<keyword evidence="2" id="KW-1185">Reference proteome</keyword>
<proteinExistence type="predicted"/>
<dbReference type="Proteomes" id="UP000678228">
    <property type="component" value="Unassembled WGS sequence"/>
</dbReference>
<protein>
    <submittedName>
        <fullName evidence="1">Uncharacterized protein</fullName>
    </submittedName>
</protein>
<gene>
    <name evidence="1" type="ORF">J7W16_04215</name>
</gene>
<sequence>MFNTKFEGSICYEVKTYRYVTAGRTMAEFEILLFEDGKIGSQGNLNGSNEGFSPAKVYLTVDDAVQEMINEIEKRIANDPWVQQTEKLSKRDNY</sequence>
<reference evidence="1" key="1">
    <citation type="submission" date="2021-03" db="EMBL/GenBank/DDBJ databases">
        <title>Bacillus suaedae sp. nov., isolated from Suaeda aralocaspica.</title>
        <authorList>
            <person name="Lei R.F.R."/>
        </authorList>
    </citation>
    <scope>NUCLEOTIDE SEQUENCE</scope>
    <source>
        <strain evidence="1">YZJH907-2</strain>
    </source>
</reference>
<evidence type="ECO:0000313" key="1">
    <source>
        <dbReference type="EMBL" id="MBP3950326.1"/>
    </source>
</evidence>
<dbReference type="EMBL" id="JAGKSQ010000002">
    <property type="protein sequence ID" value="MBP3950326.1"/>
    <property type="molecule type" value="Genomic_DNA"/>
</dbReference>
<dbReference type="AlphaFoldDB" id="A0A940WQ75"/>
<comment type="caution">
    <text evidence="1">The sequence shown here is derived from an EMBL/GenBank/DDBJ whole genome shotgun (WGS) entry which is preliminary data.</text>
</comment>
<organism evidence="1 2">
    <name type="scientific">Halalkalibacter suaedae</name>
    <dbReference type="NCBI Taxonomy" id="2822140"/>
    <lineage>
        <taxon>Bacteria</taxon>
        <taxon>Bacillati</taxon>
        <taxon>Bacillota</taxon>
        <taxon>Bacilli</taxon>
        <taxon>Bacillales</taxon>
        <taxon>Bacillaceae</taxon>
        <taxon>Halalkalibacter</taxon>
    </lineage>
</organism>
<evidence type="ECO:0000313" key="2">
    <source>
        <dbReference type="Proteomes" id="UP000678228"/>
    </source>
</evidence>
<accession>A0A940WQ75</accession>
<dbReference type="RefSeq" id="WP_210595977.1">
    <property type="nucleotide sequence ID" value="NZ_JAGKSQ010000002.1"/>
</dbReference>
<name>A0A940WQ75_9BACI</name>